<dbReference type="InterPro" id="IPR011704">
    <property type="entry name" value="ATPase_dyneun-rel_AAA"/>
</dbReference>
<dbReference type="Proteomes" id="UP000278962">
    <property type="component" value="Unassembled WGS sequence"/>
</dbReference>
<keyword evidence="3" id="KW-1185">Reference proteome</keyword>
<name>A0A660LEX3_9ACTN</name>
<dbReference type="SMART" id="SM00382">
    <property type="entry name" value="AAA"/>
    <property type="match status" value="1"/>
</dbReference>
<dbReference type="Gene3D" id="3.10.590.10">
    <property type="entry name" value="ph1033 like domains"/>
    <property type="match status" value="1"/>
</dbReference>
<dbReference type="InterPro" id="IPR052934">
    <property type="entry name" value="Methyl-DNA_Rec/Restrict_Enz"/>
</dbReference>
<dbReference type="GO" id="GO:0016887">
    <property type="term" value="F:ATP hydrolysis activity"/>
    <property type="evidence" value="ECO:0007669"/>
    <property type="project" value="InterPro"/>
</dbReference>
<dbReference type="GO" id="GO:0005524">
    <property type="term" value="F:ATP binding"/>
    <property type="evidence" value="ECO:0007669"/>
    <property type="project" value="InterPro"/>
</dbReference>
<dbReference type="SUPFAM" id="SSF88697">
    <property type="entry name" value="PUA domain-like"/>
    <property type="match status" value="1"/>
</dbReference>
<dbReference type="Pfam" id="PF01878">
    <property type="entry name" value="EVE"/>
    <property type="match status" value="1"/>
</dbReference>
<organism evidence="2 3">
    <name type="scientific">Solirubrobacter pauli</name>
    <dbReference type="NCBI Taxonomy" id="166793"/>
    <lineage>
        <taxon>Bacteria</taxon>
        <taxon>Bacillati</taxon>
        <taxon>Actinomycetota</taxon>
        <taxon>Thermoleophilia</taxon>
        <taxon>Solirubrobacterales</taxon>
        <taxon>Solirubrobacteraceae</taxon>
        <taxon>Solirubrobacter</taxon>
    </lineage>
</organism>
<dbReference type="PANTHER" id="PTHR37291">
    <property type="entry name" value="5-METHYLCYTOSINE-SPECIFIC RESTRICTION ENZYME B"/>
    <property type="match status" value="1"/>
</dbReference>
<gene>
    <name evidence="2" type="ORF">C8N24_1286</name>
</gene>
<dbReference type="Pfam" id="PF07728">
    <property type="entry name" value="AAA_5"/>
    <property type="match status" value="1"/>
</dbReference>
<protein>
    <submittedName>
        <fullName evidence="2">5-methylcytosine-specific restriction protein B</fullName>
    </submittedName>
</protein>
<feature type="domain" description="AAA+ ATPase" evidence="1">
    <location>
        <begin position="347"/>
        <end position="686"/>
    </location>
</feature>
<dbReference type="InterPro" id="IPR003593">
    <property type="entry name" value="AAA+_ATPase"/>
</dbReference>
<dbReference type="AlphaFoldDB" id="A0A660LEX3"/>
<evidence type="ECO:0000259" key="1">
    <source>
        <dbReference type="SMART" id="SM00382"/>
    </source>
</evidence>
<dbReference type="EMBL" id="RBIL01000001">
    <property type="protein sequence ID" value="RKQ91464.1"/>
    <property type="molecule type" value="Genomic_DNA"/>
</dbReference>
<dbReference type="PANTHER" id="PTHR37291:SF1">
    <property type="entry name" value="TYPE IV METHYL-DIRECTED RESTRICTION ENZYME ECOKMCRB SUBUNIT"/>
    <property type="match status" value="1"/>
</dbReference>
<reference evidence="2 3" key="1">
    <citation type="submission" date="2018-10" db="EMBL/GenBank/DDBJ databases">
        <title>Genomic Encyclopedia of Archaeal and Bacterial Type Strains, Phase II (KMG-II): from individual species to whole genera.</title>
        <authorList>
            <person name="Goeker M."/>
        </authorList>
    </citation>
    <scope>NUCLEOTIDE SEQUENCE [LARGE SCALE GENOMIC DNA]</scope>
    <source>
        <strain evidence="2 3">DSM 14954</strain>
    </source>
</reference>
<dbReference type="Gene3D" id="3.40.50.300">
    <property type="entry name" value="P-loop containing nucleotide triphosphate hydrolases"/>
    <property type="match status" value="1"/>
</dbReference>
<dbReference type="SUPFAM" id="SSF52540">
    <property type="entry name" value="P-loop containing nucleoside triphosphate hydrolases"/>
    <property type="match status" value="1"/>
</dbReference>
<dbReference type="InterPro" id="IPR015947">
    <property type="entry name" value="PUA-like_sf"/>
</dbReference>
<proteinExistence type="predicted"/>
<dbReference type="InterPro" id="IPR027417">
    <property type="entry name" value="P-loop_NTPase"/>
</dbReference>
<accession>A0A660LEX3</accession>
<evidence type="ECO:0000313" key="2">
    <source>
        <dbReference type="EMBL" id="RKQ91464.1"/>
    </source>
</evidence>
<sequence>MTLAEYAIGQDDSTGTYCYRLEFAAAHLGSIRGGNASKLLIYKRKSGDGWHFDEAAFDSVDAAWERVRQDFVSALDSAAENSWPRLADLDALRTGPALLVKTLHTYFPDRVLPIASSAHLRHFLGLLDREEASNQSLSAIELNLALLEELRRISPGGSTFRTNEFERFLYRFFSPVSAPTWLKISPGRQGMHWDAFLAANIMAVGWEAIGDLRDFGSKAEFRAAYDEAYADPAHVRARKANALWRLTELRAGDRIVANRGKSKILAVGTVVEPLYEYQPQREFYRHVVHVEWDTGYARDIPPQNGWLNTIDKVTAAQRALIEASDVGPKPTVEVDPLYTWLASALEAKGQVVLYGPPGTGKTFHARRFAAWWLRERAGHAKPEAAFADSEALVAAERQLAGSGLAETAWLIVANPKQWSWSDLFKDGKIDFGYRRLKRNYPKVQVGDLVFGYESSPTKRLVALARVSRAFGVAEGKDAPTIDLEPLHPIENGPTYDDIVSDELLTRSEAVFNGFQGTLFALSGAETQRLSTLVGQADASTIEYLEEGDQIGQLTFTTFHPSYGYEDFVEGFRPVPDASGELALQLEDGVFKRVCLAALADPGRPYLLVIDEINRANVAKVLGELITLLEVDKRGLQVTLPQSKERFVVPPNVYLLGTMNTADRSITLMDVALRRRFAFIELMPRPDQLEQAVGTLKLEDFLAGLNREVARVAGREKQIGHAYLMPGGQPVEEAADFARIFRLEILPLLQEYCYEEYGQLQQVLGPELVDVDAQGFKEDVLEDPDALVQALAGRFSASAAESDEPS</sequence>
<dbReference type="InterPro" id="IPR002740">
    <property type="entry name" value="EVE_domain"/>
</dbReference>
<evidence type="ECO:0000313" key="3">
    <source>
        <dbReference type="Proteomes" id="UP000278962"/>
    </source>
</evidence>
<comment type="caution">
    <text evidence="2">The sequence shown here is derived from an EMBL/GenBank/DDBJ whole genome shotgun (WGS) entry which is preliminary data.</text>
</comment>